<proteinExistence type="predicted"/>
<evidence type="ECO:0000313" key="1">
    <source>
        <dbReference type="EMBL" id="QHT27072.1"/>
    </source>
</evidence>
<evidence type="ECO:0008006" key="2">
    <source>
        <dbReference type="Google" id="ProtNLM"/>
    </source>
</evidence>
<reference evidence="1" key="1">
    <citation type="journal article" date="2020" name="Nature">
        <title>Giant virus diversity and host interactions through global metagenomics.</title>
        <authorList>
            <person name="Schulz F."/>
            <person name="Roux S."/>
            <person name="Paez-Espino D."/>
            <person name="Jungbluth S."/>
            <person name="Walsh D.A."/>
            <person name="Denef V.J."/>
            <person name="McMahon K.D."/>
            <person name="Konstantinidis K.T."/>
            <person name="Eloe-Fadrosh E.A."/>
            <person name="Kyrpides N.C."/>
            <person name="Woyke T."/>
        </authorList>
    </citation>
    <scope>NUCLEOTIDE SEQUENCE</scope>
    <source>
        <strain evidence="1">GVMAG-M-3300023179-2</strain>
    </source>
</reference>
<dbReference type="AlphaFoldDB" id="A0A6C0EEA4"/>
<accession>A0A6C0EEA4</accession>
<dbReference type="EMBL" id="MN739809">
    <property type="protein sequence ID" value="QHT27072.1"/>
    <property type="molecule type" value="Genomic_DNA"/>
</dbReference>
<protein>
    <recommendedName>
        <fullName evidence="2">GATA-type domain-containing protein</fullName>
    </recommendedName>
</protein>
<name>A0A6C0EEA4_9ZZZZ</name>
<sequence>MNLYQKQLKKNKDLFLLTKQIDKIMSLFENNDIVDEIVSFTEHKYKSKINEKCEYCNNKPTKIWKYKKNNKIKVCKKCCKKNRDTFYFDL</sequence>
<organism evidence="1">
    <name type="scientific">viral metagenome</name>
    <dbReference type="NCBI Taxonomy" id="1070528"/>
    <lineage>
        <taxon>unclassified sequences</taxon>
        <taxon>metagenomes</taxon>
        <taxon>organismal metagenomes</taxon>
    </lineage>
</organism>